<dbReference type="InterPro" id="IPR048427">
    <property type="entry name" value="YpoC"/>
</dbReference>
<dbReference type="RefSeq" id="WP_342303098.1">
    <property type="nucleotide sequence ID" value="NZ_JBCEWA010000009.1"/>
</dbReference>
<sequence length="114" mass="13752">MIQCNQEKIQKEQVDTWFNEWKSLAEKIHAAHDRRDHSAGDYMEQGINLYEMFILQASNQTHFDEKEEYEILPINAGERLAFIKRRPGQYACYRQLDELFQETKKRCARLRLKK</sequence>
<organism evidence="2 3">
    <name type="scientific">Kurthia gibsonii</name>
    <dbReference type="NCBI Taxonomy" id="33946"/>
    <lineage>
        <taxon>Bacteria</taxon>
        <taxon>Bacillati</taxon>
        <taxon>Bacillota</taxon>
        <taxon>Bacilli</taxon>
        <taxon>Bacillales</taxon>
        <taxon>Caryophanaceae</taxon>
        <taxon>Kurthia</taxon>
    </lineage>
</organism>
<name>A0ABU9LMR9_9BACL</name>
<protein>
    <submittedName>
        <fullName evidence="2">YpoC family protein</fullName>
    </submittedName>
</protein>
<gene>
    <name evidence="2" type="ORF">AAF454_12020</name>
</gene>
<dbReference type="Pfam" id="PF21747">
    <property type="entry name" value="YpoC"/>
    <property type="match status" value="1"/>
</dbReference>
<reference evidence="2 3" key="1">
    <citation type="submission" date="2024-04" db="EMBL/GenBank/DDBJ databases">
        <authorList>
            <person name="Wu Y.S."/>
            <person name="Zhang L."/>
        </authorList>
    </citation>
    <scope>NUCLEOTIDE SEQUENCE [LARGE SCALE GENOMIC DNA]</scope>
    <source>
        <strain evidence="2 3">KG-01</strain>
    </source>
</reference>
<dbReference type="EMBL" id="JBCEWA010000009">
    <property type="protein sequence ID" value="MEL5989132.1"/>
    <property type="molecule type" value="Genomic_DNA"/>
</dbReference>
<accession>A0ABU9LMR9</accession>
<comment type="caution">
    <text evidence="2">The sequence shown here is derived from an EMBL/GenBank/DDBJ whole genome shotgun (WGS) entry which is preliminary data.</text>
</comment>
<evidence type="ECO:0000313" key="3">
    <source>
        <dbReference type="Proteomes" id="UP001398420"/>
    </source>
</evidence>
<dbReference type="Proteomes" id="UP001398420">
    <property type="component" value="Unassembled WGS sequence"/>
</dbReference>
<evidence type="ECO:0000259" key="1">
    <source>
        <dbReference type="Pfam" id="PF21747"/>
    </source>
</evidence>
<keyword evidence="3" id="KW-1185">Reference proteome</keyword>
<evidence type="ECO:0000313" key="2">
    <source>
        <dbReference type="EMBL" id="MEL5989132.1"/>
    </source>
</evidence>
<feature type="domain" description="YpoC-like" evidence="1">
    <location>
        <begin position="12"/>
        <end position="114"/>
    </location>
</feature>
<proteinExistence type="predicted"/>